<organism evidence="3 4">
    <name type="scientific">Silurus meridionalis</name>
    <name type="common">Southern catfish</name>
    <name type="synonym">Silurus soldatovi meridionalis</name>
    <dbReference type="NCBI Taxonomy" id="175797"/>
    <lineage>
        <taxon>Eukaryota</taxon>
        <taxon>Metazoa</taxon>
        <taxon>Chordata</taxon>
        <taxon>Craniata</taxon>
        <taxon>Vertebrata</taxon>
        <taxon>Euteleostomi</taxon>
        <taxon>Actinopterygii</taxon>
        <taxon>Neopterygii</taxon>
        <taxon>Teleostei</taxon>
        <taxon>Ostariophysi</taxon>
        <taxon>Siluriformes</taxon>
        <taxon>Siluridae</taxon>
        <taxon>Silurus</taxon>
    </lineage>
</organism>
<dbReference type="InterPro" id="IPR013783">
    <property type="entry name" value="Ig-like_fold"/>
</dbReference>
<dbReference type="Gene3D" id="2.60.40.10">
    <property type="entry name" value="Immunoglobulins"/>
    <property type="match status" value="2"/>
</dbReference>
<dbReference type="SUPFAM" id="SSF48726">
    <property type="entry name" value="Immunoglobulin"/>
    <property type="match status" value="1"/>
</dbReference>
<feature type="chain" id="PRO_5035777945" evidence="2">
    <location>
        <begin position="26"/>
        <end position="289"/>
    </location>
</feature>
<feature type="transmembrane region" description="Helical" evidence="1">
    <location>
        <begin position="222"/>
        <end position="249"/>
    </location>
</feature>
<evidence type="ECO:0000313" key="3">
    <source>
        <dbReference type="EMBL" id="KAF7687763.1"/>
    </source>
</evidence>
<dbReference type="AlphaFoldDB" id="A0A8T0A9Q4"/>
<protein>
    <submittedName>
        <fullName evidence="3">Uncharacterized protein</fullName>
    </submittedName>
</protein>
<keyword evidence="4" id="KW-1185">Reference proteome</keyword>
<dbReference type="InterPro" id="IPR036179">
    <property type="entry name" value="Ig-like_dom_sf"/>
</dbReference>
<evidence type="ECO:0000313" key="4">
    <source>
        <dbReference type="Proteomes" id="UP000606274"/>
    </source>
</evidence>
<gene>
    <name evidence="3" type="ORF">HF521_014991</name>
</gene>
<dbReference type="EMBL" id="JABFDY010000027">
    <property type="protein sequence ID" value="KAF7687763.1"/>
    <property type="molecule type" value="Genomic_DNA"/>
</dbReference>
<reference evidence="3" key="1">
    <citation type="submission" date="2020-08" db="EMBL/GenBank/DDBJ databases">
        <title>Chromosome-level assembly of Southern catfish (Silurus meridionalis) provides insights into visual adaptation to the nocturnal and benthic lifestyles.</title>
        <authorList>
            <person name="Zhang Y."/>
            <person name="Wang D."/>
            <person name="Peng Z."/>
        </authorList>
    </citation>
    <scope>NUCLEOTIDE SEQUENCE</scope>
    <source>
        <strain evidence="3">SWU-2019-XX</strain>
        <tissue evidence="3">Muscle</tissue>
    </source>
</reference>
<proteinExistence type="predicted"/>
<evidence type="ECO:0000256" key="1">
    <source>
        <dbReference type="SAM" id="Phobius"/>
    </source>
</evidence>
<feature type="signal peptide" evidence="2">
    <location>
        <begin position="1"/>
        <end position="25"/>
    </location>
</feature>
<accession>A0A8T0A9Q4</accession>
<keyword evidence="2" id="KW-0732">Signal</keyword>
<evidence type="ECO:0000256" key="2">
    <source>
        <dbReference type="SAM" id="SignalP"/>
    </source>
</evidence>
<keyword evidence="1" id="KW-1133">Transmembrane helix</keyword>
<name>A0A8T0A9Q4_SILME</name>
<keyword evidence="1" id="KW-0472">Membrane</keyword>
<sequence>MKFFSIHHCVLIFLTLIFTTAPASADVTIWGRLHQPVTLTCKHDCAPRVAKWNDLKTRSVFAQCDETSCSSYKEGYKMSHDQYVKGDLSLTITAADYSKRNRYACECGAIDYSIQRLRIATVFSAVQMRPDEDLLLDLSVPEPVKVFYRSSDSADDELICNVTQSSAQCSSKYTSRTSLHHPQLTLRGVTSSDSGTYTIQNTEYNEDIHVYNVSVTGLSKGMITLIVLLLLLLLLVISGIIIYGCIIYMKLKRRMKEVKRIINQIESVNKYTAEGQREIKKLIESRGED</sequence>
<comment type="caution">
    <text evidence="3">The sequence shown here is derived from an EMBL/GenBank/DDBJ whole genome shotgun (WGS) entry which is preliminary data.</text>
</comment>
<keyword evidence="1" id="KW-0812">Transmembrane</keyword>
<dbReference type="Proteomes" id="UP000606274">
    <property type="component" value="Unassembled WGS sequence"/>
</dbReference>